<dbReference type="InterPro" id="IPR029058">
    <property type="entry name" value="AB_hydrolase_fold"/>
</dbReference>
<dbReference type="InterPro" id="IPR050266">
    <property type="entry name" value="AB_hydrolase_sf"/>
</dbReference>
<gene>
    <name evidence="2" type="ORF">WSI_00155</name>
</gene>
<dbReference type="GeneID" id="93076410"/>
<accession>A0ABM5NEG0</accession>
<dbReference type="PANTHER" id="PTHR43798:SF33">
    <property type="entry name" value="HYDROLASE, PUTATIVE (AFU_ORTHOLOGUE AFUA_2G14860)-RELATED"/>
    <property type="match status" value="1"/>
</dbReference>
<dbReference type="EMBL" id="CP004005">
    <property type="protein sequence ID" value="AGH16406.1"/>
    <property type="molecule type" value="Genomic_DNA"/>
</dbReference>
<proteinExistence type="predicted"/>
<dbReference type="RefSeq" id="WP_012778386.1">
    <property type="nucleotide sequence ID" value="NC_020549.1"/>
</dbReference>
<feature type="domain" description="AB hydrolase-1" evidence="1">
    <location>
        <begin position="27"/>
        <end position="131"/>
    </location>
</feature>
<dbReference type="PRINTS" id="PR00111">
    <property type="entry name" value="ABHYDROLASE"/>
</dbReference>
<dbReference type="InterPro" id="IPR000073">
    <property type="entry name" value="AB_hydrolase_1"/>
</dbReference>
<evidence type="ECO:0000313" key="3">
    <source>
        <dbReference type="Proteomes" id="UP000011820"/>
    </source>
</evidence>
<dbReference type="SUPFAM" id="SSF53474">
    <property type="entry name" value="alpha/beta-Hydrolases"/>
    <property type="match status" value="1"/>
</dbReference>
<name>A0ABM5NEG0_LIBAS</name>
<keyword evidence="3" id="KW-1185">Reference proteome</keyword>
<reference evidence="2 3" key="1">
    <citation type="journal article" date="2013" name="Genome Announc.">
        <title>Complete Genome Sequence of a Chinese Strain of 'Candidatus Liberibacter asiaticus'.</title>
        <authorList>
            <person name="Lin H."/>
            <person name="Han C.S."/>
            <person name="Liu B."/>
            <person name="Lou B."/>
            <person name="Bai X."/>
            <person name="Deng C."/>
            <person name="Civerolo E.L."/>
            <person name="Gupta G."/>
        </authorList>
    </citation>
    <scope>NUCLEOTIDE SEQUENCE [LARGE SCALE GENOMIC DNA]</scope>
    <source>
        <strain evidence="3">gxpsy</strain>
    </source>
</reference>
<organism evidence="2 3">
    <name type="scientific">Candidatus Liberibacter asiaticus str. gxpsy</name>
    <dbReference type="NCBI Taxonomy" id="1174529"/>
    <lineage>
        <taxon>Bacteria</taxon>
        <taxon>Pseudomonadati</taxon>
        <taxon>Pseudomonadota</taxon>
        <taxon>Alphaproteobacteria</taxon>
        <taxon>Hyphomicrobiales</taxon>
        <taxon>Rhizobiaceae</taxon>
        <taxon>Liberibacter</taxon>
    </lineage>
</organism>
<evidence type="ECO:0000313" key="2">
    <source>
        <dbReference type="EMBL" id="AGH16406.1"/>
    </source>
</evidence>
<dbReference type="PANTHER" id="PTHR43798">
    <property type="entry name" value="MONOACYLGLYCEROL LIPASE"/>
    <property type="match status" value="1"/>
</dbReference>
<dbReference type="Gene3D" id="3.40.50.1820">
    <property type="entry name" value="alpha/beta hydrolase"/>
    <property type="match status" value="1"/>
</dbReference>
<protein>
    <submittedName>
        <fullName evidence="2">Hydrolase protein</fullName>
    </submittedName>
</protein>
<evidence type="ECO:0000259" key="1">
    <source>
        <dbReference type="Pfam" id="PF00561"/>
    </source>
</evidence>
<dbReference type="Proteomes" id="UP000011820">
    <property type="component" value="Chromosome"/>
</dbReference>
<dbReference type="Pfam" id="PF00561">
    <property type="entry name" value="Abhydrolase_1"/>
    <property type="match status" value="1"/>
</dbReference>
<keyword evidence="2" id="KW-0378">Hydrolase</keyword>
<sequence>MMNEVKFFRSWRKYQFAFYDVGDKDAPTILLIHGLASSVQTNWLFSGWIQLLCDQGFRVIAFDNLGHGKSDKSYIENDYRLVFMAADAVSLLEHLGISKVHVMGYSMGARIACSMVLFYPSYVRSVILGGVGSVLYDSDVVDWQSLIDSFLLPSIDEVQNPLGKKFRKFADLDPGNDLKALASCLSMIRKPFCQDDLYRIDVPVLIAVGSQDDLAGSPQELMSFIPSSQYLNICRRDHLLAVGDKQFKQGVVNFYANELRA</sequence>
<dbReference type="GO" id="GO:0016787">
    <property type="term" value="F:hydrolase activity"/>
    <property type="evidence" value="ECO:0007669"/>
    <property type="project" value="UniProtKB-KW"/>
</dbReference>